<reference evidence="1" key="1">
    <citation type="submission" date="2021-04" db="EMBL/GenBank/DDBJ databases">
        <title>Microbacterium tenobrionis sp. nov. and Microbacterium allomyrinae sp. nov., isolated from larvae of Tenobrio molitor and Allomyrina dichotoma, respectively.</title>
        <authorList>
            <person name="Lee S.D."/>
        </authorList>
    </citation>
    <scope>NUCLEOTIDE SEQUENCE</scope>
    <source>
        <strain evidence="1">BWT-G7</strain>
    </source>
</reference>
<proteinExistence type="predicted"/>
<accession>A0A9X1LXT0</accession>
<name>A0A9X1LXT0_9MICO</name>
<dbReference type="Proteomes" id="UP001139354">
    <property type="component" value="Unassembled WGS sequence"/>
</dbReference>
<dbReference type="AlphaFoldDB" id="A0A9X1LXT0"/>
<keyword evidence="2" id="KW-1185">Reference proteome</keyword>
<dbReference type="RefSeq" id="WP_229385611.1">
    <property type="nucleotide sequence ID" value="NZ_JAGTTN010000006.1"/>
</dbReference>
<protein>
    <submittedName>
        <fullName evidence="1">Uncharacterized protein</fullName>
    </submittedName>
</protein>
<comment type="caution">
    <text evidence="1">The sequence shown here is derived from an EMBL/GenBank/DDBJ whole genome shotgun (WGS) entry which is preliminary data.</text>
</comment>
<evidence type="ECO:0000313" key="2">
    <source>
        <dbReference type="Proteomes" id="UP001139354"/>
    </source>
</evidence>
<organism evidence="1 2">
    <name type="scientific">Microbacterium allomyrinae</name>
    <dbReference type="NCBI Taxonomy" id="2830666"/>
    <lineage>
        <taxon>Bacteria</taxon>
        <taxon>Bacillati</taxon>
        <taxon>Actinomycetota</taxon>
        <taxon>Actinomycetes</taxon>
        <taxon>Micrococcales</taxon>
        <taxon>Microbacteriaceae</taxon>
        <taxon>Microbacterium</taxon>
    </lineage>
</organism>
<sequence>MHTTPDGVPPFRLILPDGWEELPADRSGTDALIRRSSAVLRAQHRPDLDAQLRTMLEVAYRKMKQGRAFAVYVQTSAEQMPLPMSITASVVSGQLGGTLDRQVAGLIRDRGAGFLRDDRTIIRWETPADVKAGAEAGRAQVVDYLIPIPGSRRRDALQFTTVIPVPANDVTEVVSALVDLSDLMVSTFTWKPAEV</sequence>
<gene>
    <name evidence="1" type="ORF">KEC57_15575</name>
</gene>
<evidence type="ECO:0000313" key="1">
    <source>
        <dbReference type="EMBL" id="MCC2033608.1"/>
    </source>
</evidence>
<dbReference type="EMBL" id="JAGTTN010000006">
    <property type="protein sequence ID" value="MCC2033608.1"/>
    <property type="molecule type" value="Genomic_DNA"/>
</dbReference>